<feature type="region of interest" description="Disordered" evidence="1">
    <location>
        <begin position="42"/>
        <end position="127"/>
    </location>
</feature>
<sequence>MRWRAAAGSTASMPSSCRPGSSSLVLYDRRMMVGACRMRRLVQRGKRPNGGHERGGACAQSSAAPALSCTTSSVTSRSCRSRRSRQASRQPVSFVENVPPKTSSRASADSARSRSGSAIALVQGGSI</sequence>
<dbReference type="GeneID" id="66053986"/>
<feature type="compositionally biased region" description="Low complexity" evidence="1">
    <location>
        <begin position="68"/>
        <end position="78"/>
    </location>
</feature>
<gene>
    <name evidence="2" type="ORF">CHLRE_07g322376v5</name>
</gene>
<keyword evidence="3" id="KW-1185">Reference proteome</keyword>
<feature type="compositionally biased region" description="Low complexity" evidence="1">
    <location>
        <begin position="103"/>
        <end position="120"/>
    </location>
</feature>
<accession>A0A2K3DJ47</accession>
<dbReference type="EMBL" id="CM008968">
    <property type="protein sequence ID" value="PNW80552.1"/>
    <property type="molecule type" value="Genomic_DNA"/>
</dbReference>
<dbReference type="Proteomes" id="UP000006906">
    <property type="component" value="Chromosome 7"/>
</dbReference>
<evidence type="ECO:0000313" key="2">
    <source>
        <dbReference type="EMBL" id="PNW80552.1"/>
    </source>
</evidence>
<protein>
    <submittedName>
        <fullName evidence="2">Uncharacterized protein</fullName>
    </submittedName>
</protein>
<dbReference type="Gramene" id="PNW80552">
    <property type="protein sequence ID" value="PNW80552"/>
    <property type="gene ID" value="CHLRE_07g322376v5"/>
</dbReference>
<dbReference type="RefSeq" id="XP_042922558.1">
    <property type="nucleotide sequence ID" value="XM_043063990.1"/>
</dbReference>
<dbReference type="AlphaFoldDB" id="A0A2K3DJ47"/>
<reference evidence="2 3" key="1">
    <citation type="journal article" date="2007" name="Science">
        <title>The Chlamydomonas genome reveals the evolution of key animal and plant functions.</title>
        <authorList>
            <person name="Merchant S.S."/>
            <person name="Prochnik S.E."/>
            <person name="Vallon O."/>
            <person name="Harris E.H."/>
            <person name="Karpowicz S.J."/>
            <person name="Witman G.B."/>
            <person name="Terry A."/>
            <person name="Salamov A."/>
            <person name="Fritz-Laylin L.K."/>
            <person name="Marechal-Drouard L."/>
            <person name="Marshall W.F."/>
            <person name="Qu L.H."/>
            <person name="Nelson D.R."/>
            <person name="Sanderfoot A.A."/>
            <person name="Spalding M.H."/>
            <person name="Kapitonov V.V."/>
            <person name="Ren Q."/>
            <person name="Ferris P."/>
            <person name="Lindquist E."/>
            <person name="Shapiro H."/>
            <person name="Lucas S.M."/>
            <person name="Grimwood J."/>
            <person name="Schmutz J."/>
            <person name="Cardol P."/>
            <person name="Cerutti H."/>
            <person name="Chanfreau G."/>
            <person name="Chen C.L."/>
            <person name="Cognat V."/>
            <person name="Croft M.T."/>
            <person name="Dent R."/>
            <person name="Dutcher S."/>
            <person name="Fernandez E."/>
            <person name="Fukuzawa H."/>
            <person name="Gonzalez-Ballester D."/>
            <person name="Gonzalez-Halphen D."/>
            <person name="Hallmann A."/>
            <person name="Hanikenne M."/>
            <person name="Hippler M."/>
            <person name="Inwood W."/>
            <person name="Jabbari K."/>
            <person name="Kalanon M."/>
            <person name="Kuras R."/>
            <person name="Lefebvre P.A."/>
            <person name="Lemaire S.D."/>
            <person name="Lobanov A.V."/>
            <person name="Lohr M."/>
            <person name="Manuell A."/>
            <person name="Meier I."/>
            <person name="Mets L."/>
            <person name="Mittag M."/>
            <person name="Mittelmeier T."/>
            <person name="Moroney J.V."/>
            <person name="Moseley J."/>
            <person name="Napoli C."/>
            <person name="Nedelcu A.M."/>
            <person name="Niyogi K."/>
            <person name="Novoselov S.V."/>
            <person name="Paulsen I.T."/>
            <person name="Pazour G."/>
            <person name="Purton S."/>
            <person name="Ral J.P."/>
            <person name="Riano-Pachon D.M."/>
            <person name="Riekhof W."/>
            <person name="Rymarquis L."/>
            <person name="Schroda M."/>
            <person name="Stern D."/>
            <person name="Umen J."/>
            <person name="Willows R."/>
            <person name="Wilson N."/>
            <person name="Zimmer S.L."/>
            <person name="Allmer J."/>
            <person name="Balk J."/>
            <person name="Bisova K."/>
            <person name="Chen C.J."/>
            <person name="Elias M."/>
            <person name="Gendler K."/>
            <person name="Hauser C."/>
            <person name="Lamb M.R."/>
            <person name="Ledford H."/>
            <person name="Long J.C."/>
            <person name="Minagawa J."/>
            <person name="Page M.D."/>
            <person name="Pan J."/>
            <person name="Pootakham W."/>
            <person name="Roje S."/>
            <person name="Rose A."/>
            <person name="Stahlberg E."/>
            <person name="Terauchi A.M."/>
            <person name="Yang P."/>
            <person name="Ball S."/>
            <person name="Bowler C."/>
            <person name="Dieckmann C.L."/>
            <person name="Gladyshev V.N."/>
            <person name="Green P."/>
            <person name="Jorgensen R."/>
            <person name="Mayfield S."/>
            <person name="Mueller-Roeber B."/>
            <person name="Rajamani S."/>
            <person name="Sayre R.T."/>
            <person name="Brokstein P."/>
            <person name="Dubchak I."/>
            <person name="Goodstein D."/>
            <person name="Hornick L."/>
            <person name="Huang Y.W."/>
            <person name="Jhaveri J."/>
            <person name="Luo Y."/>
            <person name="Martinez D."/>
            <person name="Ngau W.C."/>
            <person name="Otillar B."/>
            <person name="Poliakov A."/>
            <person name="Porter A."/>
            <person name="Szajkowski L."/>
            <person name="Werner G."/>
            <person name="Zhou K."/>
            <person name="Grigoriev I.V."/>
            <person name="Rokhsar D.S."/>
            <person name="Grossman A.R."/>
        </authorList>
    </citation>
    <scope>NUCLEOTIDE SEQUENCE [LARGE SCALE GENOMIC DNA]</scope>
    <source>
        <strain evidence="3">CC-503</strain>
    </source>
</reference>
<feature type="region of interest" description="Disordered" evidence="1">
    <location>
        <begin position="1"/>
        <end position="21"/>
    </location>
</feature>
<dbReference type="InParanoid" id="A0A2K3DJ47"/>
<evidence type="ECO:0000256" key="1">
    <source>
        <dbReference type="SAM" id="MobiDB-lite"/>
    </source>
</evidence>
<organism evidence="2 3">
    <name type="scientific">Chlamydomonas reinhardtii</name>
    <name type="common">Chlamydomonas smithii</name>
    <dbReference type="NCBI Taxonomy" id="3055"/>
    <lineage>
        <taxon>Eukaryota</taxon>
        <taxon>Viridiplantae</taxon>
        <taxon>Chlorophyta</taxon>
        <taxon>core chlorophytes</taxon>
        <taxon>Chlorophyceae</taxon>
        <taxon>CS clade</taxon>
        <taxon>Chlamydomonadales</taxon>
        <taxon>Chlamydomonadaceae</taxon>
        <taxon>Chlamydomonas</taxon>
    </lineage>
</organism>
<dbReference type="KEGG" id="cre:CHLRE_07g322376v5"/>
<proteinExistence type="predicted"/>
<feature type="compositionally biased region" description="Low complexity" evidence="1">
    <location>
        <begin position="12"/>
        <end position="21"/>
    </location>
</feature>
<evidence type="ECO:0000313" key="3">
    <source>
        <dbReference type="Proteomes" id="UP000006906"/>
    </source>
</evidence>
<name>A0A2K3DJ47_CHLRE</name>